<dbReference type="VEuPathDB" id="FungiDB:G647_06223"/>
<dbReference type="Pfam" id="PF01494">
    <property type="entry name" value="FAD_binding_3"/>
    <property type="match status" value="1"/>
</dbReference>
<reference evidence="8" key="1">
    <citation type="submission" date="2015-07" db="EMBL/GenBank/DDBJ databases">
        <authorList>
            <person name="Teixeira M.M."/>
            <person name="Souza R.C."/>
            <person name="Almeida L.G."/>
            <person name="Vicente V.A."/>
            <person name="de Hoog S."/>
            <person name="Bocca A.L."/>
            <person name="de Almeida S.R."/>
            <person name="Vasconcelos A.T."/>
            <person name="Felipe M.S."/>
        </authorList>
    </citation>
    <scope>NUCLEOTIDE SEQUENCE [LARGE SCALE GENOMIC DNA]</scope>
    <source>
        <strain evidence="8">KSF</strain>
    </source>
</reference>
<dbReference type="InterPro" id="IPR002938">
    <property type="entry name" value="FAD-bd"/>
</dbReference>
<keyword evidence="3" id="KW-0274">FAD</keyword>
<dbReference type="PRINTS" id="PR00420">
    <property type="entry name" value="RNGMNOXGNASE"/>
</dbReference>
<dbReference type="InterPro" id="IPR012941">
    <property type="entry name" value="Phe_hydrox_C_dim_dom"/>
</dbReference>
<accession>A0A1C1CTU2</accession>
<dbReference type="PANTHER" id="PTHR43004">
    <property type="entry name" value="TRK SYSTEM POTASSIUM UPTAKE PROTEIN"/>
    <property type="match status" value="1"/>
</dbReference>
<feature type="domain" description="FAD-binding" evidence="5">
    <location>
        <begin position="9"/>
        <end position="399"/>
    </location>
</feature>
<dbReference type="SUPFAM" id="SSF54373">
    <property type="entry name" value="FAD-linked reductases, C-terminal domain"/>
    <property type="match status" value="1"/>
</dbReference>
<evidence type="ECO:0000313" key="7">
    <source>
        <dbReference type="EMBL" id="OCT51904.1"/>
    </source>
</evidence>
<dbReference type="Gene3D" id="3.50.50.60">
    <property type="entry name" value="FAD/NAD(P)-binding domain"/>
    <property type="match status" value="1"/>
</dbReference>
<dbReference type="AlphaFoldDB" id="A0A1C1CTU2"/>
<keyword evidence="7" id="KW-0503">Monooxygenase</keyword>
<dbReference type="Proteomes" id="UP000094526">
    <property type="component" value="Unassembled WGS sequence"/>
</dbReference>
<dbReference type="Pfam" id="PF07976">
    <property type="entry name" value="Phe_hydrox_dim"/>
    <property type="match status" value="1"/>
</dbReference>
<dbReference type="SUPFAM" id="SSF52833">
    <property type="entry name" value="Thioredoxin-like"/>
    <property type="match status" value="1"/>
</dbReference>
<dbReference type="InterPro" id="IPR050641">
    <property type="entry name" value="RIFMO-like"/>
</dbReference>
<evidence type="ECO:0000259" key="6">
    <source>
        <dbReference type="Pfam" id="PF07976"/>
    </source>
</evidence>
<dbReference type="InterPro" id="IPR038220">
    <property type="entry name" value="PHOX_C_sf"/>
</dbReference>
<feature type="domain" description="Phenol hydroxylase-like C-terminal dimerisation" evidence="6">
    <location>
        <begin position="435"/>
        <end position="653"/>
    </location>
</feature>
<protein>
    <submittedName>
        <fullName evidence="7">Phenol 2-monooxygenase</fullName>
    </submittedName>
</protein>
<dbReference type="GO" id="GO:0071949">
    <property type="term" value="F:FAD binding"/>
    <property type="evidence" value="ECO:0007669"/>
    <property type="project" value="InterPro"/>
</dbReference>
<dbReference type="InterPro" id="IPR036188">
    <property type="entry name" value="FAD/NAD-bd_sf"/>
</dbReference>
<dbReference type="Gene3D" id="3.40.30.20">
    <property type="match status" value="1"/>
</dbReference>
<comment type="caution">
    <text evidence="7">The sequence shown here is derived from an EMBL/GenBank/DDBJ whole genome shotgun (WGS) entry which is preliminary data.</text>
</comment>
<sequence length="663" mass="74224">MAPKVTYSDLVIIGAGPAGLMAAAWASRLGLNARILDDKVDRVQTGRADGLHVRTLEILDSFGLANAINEKAYQLREICSWVRAARLPLRAGYADCDKNPDPEDDSKIKRTERVRAKEEEHGRFCQLGIHQGFIEQNFIDFLRREGRLNVERNTATKSLQLDEALMSDHAAYPICLRIGRSTVTMNGDTADQGWRSPQEEIIKARYLVGADGGHSWTRDQVGIRLEGGKTKVHFGVVDIVPITDFPDIRISCSIHSTKTGSTMTFPREDRLVRFYVQLAETGSEGDDFDTSKVTPEMITEKASKILSPYKLSYKHCNWWSVYTVGQQCAPSFSKDGRVFLVGDAVHTHSPTMGAGMNVSMQDSYNLVWKLGQVIKGIAKPDILDTYNAERQSVAQTLIEMDREMCDFYEKGAGSDAHNYDEFYERFRTFLSGVGVEYGPNALVVPAREDGSRDSRSCTDLDKSRQTRGFSRRSLASKIPIGQRLPSFLVLNHSEANIVHVHSVLPADGRWRLLVLAGDISKASQMARLRILCERMDAPSSFLRTYTPEGDKVDSVIEVVTIHAAPRHKVELFSLPELLRPFDPKLGYDYWKCFANNNAGEEGDFDDAYAKWGVDKDEGCLIVIRPDQHVSLVCGLQEVEEVEQFFNTILVPQQRRKATAAACE</sequence>
<keyword evidence="2" id="KW-0285">Flavoprotein</keyword>
<gene>
    <name evidence="7" type="ORF">CLCR_08146</name>
</gene>
<comment type="similarity">
    <text evidence="1">Belongs to the PheA/TfdB FAD monooxygenase family.</text>
</comment>
<evidence type="ECO:0000256" key="3">
    <source>
        <dbReference type="ARBA" id="ARBA00022827"/>
    </source>
</evidence>
<evidence type="ECO:0000256" key="2">
    <source>
        <dbReference type="ARBA" id="ARBA00022630"/>
    </source>
</evidence>
<evidence type="ECO:0000313" key="8">
    <source>
        <dbReference type="Proteomes" id="UP000094526"/>
    </source>
</evidence>
<keyword evidence="4" id="KW-0560">Oxidoreductase</keyword>
<dbReference type="CDD" id="cd02979">
    <property type="entry name" value="PHOX_C"/>
    <property type="match status" value="1"/>
</dbReference>
<proteinExistence type="inferred from homology"/>
<dbReference type="Gene3D" id="3.30.9.10">
    <property type="entry name" value="D-Amino Acid Oxidase, subunit A, domain 2"/>
    <property type="match status" value="1"/>
</dbReference>
<dbReference type="EMBL" id="LGRB01000009">
    <property type="protein sequence ID" value="OCT51904.1"/>
    <property type="molecule type" value="Genomic_DNA"/>
</dbReference>
<dbReference type="VEuPathDB" id="FungiDB:CLCR_08146"/>
<dbReference type="PANTHER" id="PTHR43004:SF20">
    <property type="entry name" value="2-MONOOXYGENASE, PUTATIVE (AFU_ORTHOLOGUE AFUA_1G13660)-RELATED"/>
    <property type="match status" value="1"/>
</dbReference>
<dbReference type="InterPro" id="IPR036249">
    <property type="entry name" value="Thioredoxin-like_sf"/>
</dbReference>
<keyword evidence="8" id="KW-1185">Reference proteome</keyword>
<evidence type="ECO:0000256" key="4">
    <source>
        <dbReference type="ARBA" id="ARBA00023002"/>
    </source>
</evidence>
<dbReference type="GO" id="GO:0016709">
    <property type="term" value="F:oxidoreductase activity, acting on paired donors, with incorporation or reduction of molecular oxygen, NAD(P)H as one donor, and incorporation of one atom of oxygen"/>
    <property type="evidence" value="ECO:0007669"/>
    <property type="project" value="UniProtKB-ARBA"/>
</dbReference>
<evidence type="ECO:0000259" key="5">
    <source>
        <dbReference type="Pfam" id="PF01494"/>
    </source>
</evidence>
<name>A0A1C1CTU2_9EURO</name>
<evidence type="ECO:0000256" key="1">
    <source>
        <dbReference type="ARBA" id="ARBA00007801"/>
    </source>
</evidence>
<dbReference type="OrthoDB" id="1716816at2759"/>
<dbReference type="SUPFAM" id="SSF51905">
    <property type="entry name" value="FAD/NAD(P)-binding domain"/>
    <property type="match status" value="1"/>
</dbReference>
<dbReference type="STRING" id="86049.A0A1C1CTU2"/>
<organism evidence="7 8">
    <name type="scientific">Cladophialophora carrionii</name>
    <dbReference type="NCBI Taxonomy" id="86049"/>
    <lineage>
        <taxon>Eukaryota</taxon>
        <taxon>Fungi</taxon>
        <taxon>Dikarya</taxon>
        <taxon>Ascomycota</taxon>
        <taxon>Pezizomycotina</taxon>
        <taxon>Eurotiomycetes</taxon>
        <taxon>Chaetothyriomycetidae</taxon>
        <taxon>Chaetothyriales</taxon>
        <taxon>Herpotrichiellaceae</taxon>
        <taxon>Cladophialophora</taxon>
    </lineage>
</organism>
<dbReference type="eggNOG" id="KOG3855">
    <property type="taxonomic scope" value="Eukaryota"/>
</dbReference>